<protein>
    <submittedName>
        <fullName evidence="1 2">Transposase</fullName>
    </submittedName>
</protein>
<name>A0A084WA26_ANOSI</name>
<dbReference type="EMBL" id="ATLV01022010">
    <property type="status" value="NOT_ANNOTATED_CDS"/>
    <property type="molecule type" value="Genomic_DNA"/>
</dbReference>
<dbReference type="EnsemblMetazoa" id="ASIC015113-RA">
    <property type="protein sequence ID" value="ASIC015113-PA"/>
    <property type="gene ID" value="ASIC015113"/>
</dbReference>
<dbReference type="VEuPathDB" id="VectorBase:ASIC015113"/>
<reference evidence="1 3" key="1">
    <citation type="journal article" date="2014" name="BMC Genomics">
        <title>Genome sequence of Anopheles sinensis provides insight into genetics basis of mosquito competence for malaria parasites.</title>
        <authorList>
            <person name="Zhou D."/>
            <person name="Zhang D."/>
            <person name="Ding G."/>
            <person name="Shi L."/>
            <person name="Hou Q."/>
            <person name="Ye Y."/>
            <person name="Xu Y."/>
            <person name="Zhou H."/>
            <person name="Xiong C."/>
            <person name="Li S."/>
            <person name="Yu J."/>
            <person name="Hong S."/>
            <person name="Yu X."/>
            <person name="Zou P."/>
            <person name="Chen C."/>
            <person name="Chang X."/>
            <person name="Wang W."/>
            <person name="Lv Y."/>
            <person name="Sun Y."/>
            <person name="Ma L."/>
            <person name="Shen B."/>
            <person name="Zhu C."/>
        </authorList>
    </citation>
    <scope>NUCLEOTIDE SEQUENCE [LARGE SCALE GENOMIC DNA]</scope>
</reference>
<gene>
    <name evidence="1" type="ORF">ZHAS_00015113</name>
</gene>
<sequence length="111" mass="12337">MNNITTEPPLLPSAMCPPRGAADGEKICVAINGSSTSHSLRRVRHRAAFHSITVTMVNEPYAIVKIRREPKREHVTGDPSRARYEKNDGAGFLKPIFDQNAGKTNIWKGFH</sequence>
<keyword evidence="3" id="KW-1185">Reference proteome</keyword>
<evidence type="ECO:0000313" key="1">
    <source>
        <dbReference type="EMBL" id="KFB47070.1"/>
    </source>
</evidence>
<accession>A0A084WA26</accession>
<evidence type="ECO:0000313" key="3">
    <source>
        <dbReference type="Proteomes" id="UP000030765"/>
    </source>
</evidence>
<evidence type="ECO:0000313" key="2">
    <source>
        <dbReference type="EnsemblMetazoa" id="ASIC015113-PA"/>
    </source>
</evidence>
<proteinExistence type="predicted"/>
<reference evidence="2" key="2">
    <citation type="submission" date="2020-05" db="UniProtKB">
        <authorList>
            <consortium name="EnsemblMetazoa"/>
        </authorList>
    </citation>
    <scope>IDENTIFICATION</scope>
</reference>
<dbReference type="Proteomes" id="UP000030765">
    <property type="component" value="Unassembled WGS sequence"/>
</dbReference>
<dbReference type="AlphaFoldDB" id="A0A084WA26"/>
<dbReference type="EMBL" id="KE525327">
    <property type="protein sequence ID" value="KFB47070.1"/>
    <property type="molecule type" value="Genomic_DNA"/>
</dbReference>
<organism evidence="1">
    <name type="scientific">Anopheles sinensis</name>
    <name type="common">Mosquito</name>
    <dbReference type="NCBI Taxonomy" id="74873"/>
    <lineage>
        <taxon>Eukaryota</taxon>
        <taxon>Metazoa</taxon>
        <taxon>Ecdysozoa</taxon>
        <taxon>Arthropoda</taxon>
        <taxon>Hexapoda</taxon>
        <taxon>Insecta</taxon>
        <taxon>Pterygota</taxon>
        <taxon>Neoptera</taxon>
        <taxon>Endopterygota</taxon>
        <taxon>Diptera</taxon>
        <taxon>Nematocera</taxon>
        <taxon>Culicoidea</taxon>
        <taxon>Culicidae</taxon>
        <taxon>Anophelinae</taxon>
        <taxon>Anopheles</taxon>
    </lineage>
</organism>